<sequence length="59" mass="6204">MLDIVLRLIISGVLMVGTAHLPALTSAYAVPQVAKHSSMSKSTRACPPQWAAVIRTCAA</sequence>
<dbReference type="Proteomes" id="UP000245926">
    <property type="component" value="Chromosome"/>
</dbReference>
<accession>A0A2U8W9F3</accession>
<organism evidence="1 2">
    <name type="scientific">Methylobacterium durans</name>
    <dbReference type="NCBI Taxonomy" id="2202825"/>
    <lineage>
        <taxon>Bacteria</taxon>
        <taxon>Pseudomonadati</taxon>
        <taxon>Pseudomonadota</taxon>
        <taxon>Alphaproteobacteria</taxon>
        <taxon>Hyphomicrobiales</taxon>
        <taxon>Methylobacteriaceae</taxon>
        <taxon>Methylobacterium</taxon>
    </lineage>
</organism>
<dbReference type="RefSeq" id="WP_109892932.1">
    <property type="nucleotide sequence ID" value="NZ_CP029550.1"/>
</dbReference>
<reference evidence="2" key="1">
    <citation type="submission" date="2018-05" db="EMBL/GenBank/DDBJ databases">
        <title>Complete Genome Sequence of Methylobacterium sp. 17SD2-17.</title>
        <authorList>
            <person name="Srinivasan S."/>
        </authorList>
    </citation>
    <scope>NUCLEOTIDE SEQUENCE [LARGE SCALE GENOMIC DNA]</scope>
    <source>
        <strain evidence="2">17SD2-17</strain>
    </source>
</reference>
<protein>
    <submittedName>
        <fullName evidence="1">Uncharacterized protein</fullName>
    </submittedName>
</protein>
<gene>
    <name evidence="1" type="ORF">DK389_22500</name>
</gene>
<name>A0A2U8W9F3_9HYPH</name>
<dbReference type="OrthoDB" id="8007452at2"/>
<dbReference type="KEGG" id="mets:DK389_22500"/>
<evidence type="ECO:0000313" key="1">
    <source>
        <dbReference type="EMBL" id="AWN42764.1"/>
    </source>
</evidence>
<keyword evidence="2" id="KW-1185">Reference proteome</keyword>
<proteinExistence type="predicted"/>
<dbReference type="EMBL" id="CP029550">
    <property type="protein sequence ID" value="AWN42764.1"/>
    <property type="molecule type" value="Genomic_DNA"/>
</dbReference>
<dbReference type="AlphaFoldDB" id="A0A2U8W9F3"/>
<evidence type="ECO:0000313" key="2">
    <source>
        <dbReference type="Proteomes" id="UP000245926"/>
    </source>
</evidence>